<evidence type="ECO:0000313" key="14">
    <source>
        <dbReference type="EMBL" id="VFU00286.1"/>
    </source>
</evidence>
<comment type="catalytic activity">
    <reaction evidence="8">
        <text>L-seryl-[protein] + ATP = O-phospho-L-seryl-[protein] + ADP + H(+)</text>
        <dbReference type="Rhea" id="RHEA:17989"/>
        <dbReference type="Rhea" id="RHEA-COMP:9863"/>
        <dbReference type="Rhea" id="RHEA-COMP:11604"/>
        <dbReference type="ChEBI" id="CHEBI:15378"/>
        <dbReference type="ChEBI" id="CHEBI:29999"/>
        <dbReference type="ChEBI" id="CHEBI:30616"/>
        <dbReference type="ChEBI" id="CHEBI:83421"/>
        <dbReference type="ChEBI" id="CHEBI:456216"/>
        <dbReference type="EC" id="2.7.12.2"/>
    </reaction>
</comment>
<keyword evidence="2" id="KW-0808">Transferase</keyword>
<evidence type="ECO:0000256" key="1">
    <source>
        <dbReference type="ARBA" id="ARBA00022527"/>
    </source>
</evidence>
<dbReference type="InterPro" id="IPR017441">
    <property type="entry name" value="Protein_kinase_ATP_BS"/>
</dbReference>
<comment type="similarity">
    <text evidence="6">Belongs to the protein kinase superfamily. STE Ser/Thr protein kinase family. MAP kinase kinase subfamily.</text>
</comment>
<keyword evidence="4" id="KW-0418">Kinase</keyword>
<keyword evidence="15" id="KW-1185">Reference proteome</keyword>
<evidence type="ECO:0000313" key="13">
    <source>
        <dbReference type="EMBL" id="KAF0684406.1"/>
    </source>
</evidence>
<dbReference type="PROSITE" id="PS50011">
    <property type="entry name" value="PROTEIN_KINASE_DOM"/>
    <property type="match status" value="1"/>
</dbReference>
<dbReference type="FunFam" id="3.30.200.20:FF:000040">
    <property type="entry name" value="Dual specificity mitogen-activated protein kinase kinase"/>
    <property type="match status" value="1"/>
</dbReference>
<evidence type="ECO:0000259" key="12">
    <source>
        <dbReference type="PROSITE" id="PS50011"/>
    </source>
</evidence>
<dbReference type="PANTHER" id="PTHR48013">
    <property type="entry name" value="DUAL SPECIFICITY MITOGEN-ACTIVATED PROTEIN KINASE KINASE 5-RELATED"/>
    <property type="match status" value="1"/>
</dbReference>
<dbReference type="EMBL" id="CAADRA010007316">
    <property type="protein sequence ID" value="VFU00286.1"/>
    <property type="molecule type" value="Genomic_DNA"/>
</dbReference>
<dbReference type="InterPro" id="IPR011009">
    <property type="entry name" value="Kinase-like_dom_sf"/>
</dbReference>
<accession>A0A485LQ37</accession>
<evidence type="ECO:0000256" key="11">
    <source>
        <dbReference type="PROSITE-ProRule" id="PRU10141"/>
    </source>
</evidence>
<dbReference type="GO" id="GO:0004674">
    <property type="term" value="F:protein serine/threonine kinase activity"/>
    <property type="evidence" value="ECO:0007669"/>
    <property type="project" value="UniProtKB-KW"/>
</dbReference>
<feature type="domain" description="Protein kinase" evidence="12">
    <location>
        <begin position="97"/>
        <end position="349"/>
    </location>
</feature>
<comment type="catalytic activity">
    <reaction evidence="10">
        <text>L-tyrosyl-[protein] + ATP = O-phospho-L-tyrosyl-[protein] + ADP + H(+)</text>
        <dbReference type="Rhea" id="RHEA:10596"/>
        <dbReference type="Rhea" id="RHEA-COMP:10136"/>
        <dbReference type="Rhea" id="RHEA-COMP:20101"/>
        <dbReference type="ChEBI" id="CHEBI:15378"/>
        <dbReference type="ChEBI" id="CHEBI:30616"/>
        <dbReference type="ChEBI" id="CHEBI:46858"/>
        <dbReference type="ChEBI" id="CHEBI:61978"/>
        <dbReference type="ChEBI" id="CHEBI:456216"/>
        <dbReference type="EC" id="2.7.12.2"/>
    </reaction>
</comment>
<dbReference type="EMBL" id="VJMH01007290">
    <property type="protein sequence ID" value="KAF0684406.1"/>
    <property type="molecule type" value="Genomic_DNA"/>
</dbReference>
<evidence type="ECO:0000256" key="10">
    <source>
        <dbReference type="ARBA" id="ARBA00051693"/>
    </source>
</evidence>
<evidence type="ECO:0000256" key="5">
    <source>
        <dbReference type="ARBA" id="ARBA00022840"/>
    </source>
</evidence>
<dbReference type="GO" id="GO:0004708">
    <property type="term" value="F:MAP kinase kinase activity"/>
    <property type="evidence" value="ECO:0007669"/>
    <property type="project" value="UniProtKB-EC"/>
</dbReference>
<evidence type="ECO:0000256" key="6">
    <source>
        <dbReference type="ARBA" id="ARBA00038035"/>
    </source>
</evidence>
<name>A0A485LQ37_9STRA</name>
<feature type="binding site" evidence="11">
    <location>
        <position position="126"/>
    </location>
    <ligand>
        <name>ATP</name>
        <dbReference type="ChEBI" id="CHEBI:30616"/>
    </ligand>
</feature>
<dbReference type="OrthoDB" id="10252354at2759"/>
<dbReference type="FunFam" id="1.10.510.10:FF:000432">
    <property type="entry name" value="mitogen-activated protein kinase kinase 3"/>
    <property type="match status" value="1"/>
</dbReference>
<reference evidence="13" key="2">
    <citation type="submission" date="2019-06" db="EMBL/GenBank/DDBJ databases">
        <title>Genomics analysis of Aphanomyces spp. identifies a new class of oomycete effector associated with host adaptation.</title>
        <authorList>
            <person name="Gaulin E."/>
        </authorList>
    </citation>
    <scope>NUCLEOTIDE SEQUENCE</scope>
    <source>
        <strain evidence="13">CBS 578.67</strain>
    </source>
</reference>
<evidence type="ECO:0000256" key="4">
    <source>
        <dbReference type="ARBA" id="ARBA00022777"/>
    </source>
</evidence>
<keyword evidence="5 11" id="KW-0067">ATP-binding</keyword>
<dbReference type="EC" id="2.7.12.2" evidence="7"/>
<gene>
    <name evidence="14" type="primary">Aste57867_23641</name>
    <name evidence="13" type="ORF">As57867_023569</name>
    <name evidence="14" type="ORF">ASTE57867_23641</name>
</gene>
<evidence type="ECO:0000256" key="8">
    <source>
        <dbReference type="ARBA" id="ARBA00049014"/>
    </source>
</evidence>
<dbReference type="SUPFAM" id="SSF56112">
    <property type="entry name" value="Protein kinase-like (PK-like)"/>
    <property type="match status" value="1"/>
</dbReference>
<dbReference type="SMART" id="SM00220">
    <property type="entry name" value="S_TKc"/>
    <property type="match status" value="1"/>
</dbReference>
<evidence type="ECO:0000256" key="3">
    <source>
        <dbReference type="ARBA" id="ARBA00022741"/>
    </source>
</evidence>
<dbReference type="AlphaFoldDB" id="A0A485LQ37"/>
<dbReference type="GO" id="GO:0005524">
    <property type="term" value="F:ATP binding"/>
    <property type="evidence" value="ECO:0007669"/>
    <property type="project" value="UniProtKB-UniRule"/>
</dbReference>
<proteinExistence type="inferred from homology"/>
<dbReference type="PANTHER" id="PTHR48013:SF9">
    <property type="entry name" value="DUAL SPECIFICITY MITOGEN-ACTIVATED PROTEIN KINASE KINASE 5"/>
    <property type="match status" value="1"/>
</dbReference>
<dbReference type="CDD" id="cd06623">
    <property type="entry name" value="PKc_MAPKK_plant_like"/>
    <property type="match status" value="1"/>
</dbReference>
<organism evidence="14 15">
    <name type="scientific">Aphanomyces stellatus</name>
    <dbReference type="NCBI Taxonomy" id="120398"/>
    <lineage>
        <taxon>Eukaryota</taxon>
        <taxon>Sar</taxon>
        <taxon>Stramenopiles</taxon>
        <taxon>Oomycota</taxon>
        <taxon>Saprolegniomycetes</taxon>
        <taxon>Saprolegniales</taxon>
        <taxon>Verrucalvaceae</taxon>
        <taxon>Aphanomyces</taxon>
    </lineage>
</organism>
<dbReference type="Gene3D" id="3.30.200.20">
    <property type="entry name" value="Phosphorylase Kinase, domain 1"/>
    <property type="match status" value="1"/>
</dbReference>
<dbReference type="Gene3D" id="1.10.510.10">
    <property type="entry name" value="Transferase(Phosphotransferase) domain 1"/>
    <property type="match status" value="1"/>
</dbReference>
<evidence type="ECO:0000256" key="7">
    <source>
        <dbReference type="ARBA" id="ARBA00038999"/>
    </source>
</evidence>
<dbReference type="Pfam" id="PF00069">
    <property type="entry name" value="Pkinase"/>
    <property type="match status" value="1"/>
</dbReference>
<evidence type="ECO:0000256" key="2">
    <source>
        <dbReference type="ARBA" id="ARBA00022679"/>
    </source>
</evidence>
<keyword evidence="1" id="KW-0723">Serine/threonine-protein kinase</keyword>
<sequence>MRGYRMSSQFPFLQPFHRDHAAAQWGLLSKIMEEQLWLEQSQYCPRNVRESSSPRPLMNNSYVAGADAYVKGDFAITSTGVVMKGTGRAFTVNPSELEWGETIGRGASGTVVKSRHKPTGTILALKLINMFDKGKREQLMREIHALFDSECLCLVTFYGAFLKDSAVALALEYMDGGSLENVIHQLGAIPESVLANITYQILCGLSYLKSKKRVHRDIKPSNILLNSKGEVKLTDFGIATELCSSIAMCGSFVGTFKYMSPERIQHHPYSYSSDIWSLGLVLIESATGHYPYQQPKTPIDMIQSVLEAPPPSLSSEYFSLDFCAFVRDCLHQSPTARAAVDGMLSAPWFRRFGAHDLAAARANVLNWITNECRS</sequence>
<reference evidence="14 15" key="1">
    <citation type="submission" date="2019-03" db="EMBL/GenBank/DDBJ databases">
        <authorList>
            <person name="Gaulin E."/>
            <person name="Dumas B."/>
        </authorList>
    </citation>
    <scope>NUCLEOTIDE SEQUENCE [LARGE SCALE GENOMIC DNA]</scope>
    <source>
        <strain evidence="14">CBS 568.67</strain>
    </source>
</reference>
<comment type="catalytic activity">
    <reaction evidence="9">
        <text>L-threonyl-[protein] + ATP = O-phospho-L-threonyl-[protein] + ADP + H(+)</text>
        <dbReference type="Rhea" id="RHEA:46608"/>
        <dbReference type="Rhea" id="RHEA-COMP:11060"/>
        <dbReference type="Rhea" id="RHEA-COMP:11605"/>
        <dbReference type="ChEBI" id="CHEBI:15378"/>
        <dbReference type="ChEBI" id="CHEBI:30013"/>
        <dbReference type="ChEBI" id="CHEBI:30616"/>
        <dbReference type="ChEBI" id="CHEBI:61977"/>
        <dbReference type="ChEBI" id="CHEBI:456216"/>
        <dbReference type="EC" id="2.7.12.2"/>
    </reaction>
</comment>
<dbReference type="Proteomes" id="UP000332933">
    <property type="component" value="Unassembled WGS sequence"/>
</dbReference>
<protein>
    <recommendedName>
        <fullName evidence="7">mitogen-activated protein kinase kinase</fullName>
        <ecNumber evidence="7">2.7.12.2</ecNumber>
    </recommendedName>
</protein>
<dbReference type="InterPro" id="IPR000719">
    <property type="entry name" value="Prot_kinase_dom"/>
</dbReference>
<keyword evidence="3 11" id="KW-0547">Nucleotide-binding</keyword>
<evidence type="ECO:0000256" key="9">
    <source>
        <dbReference type="ARBA" id="ARBA00049299"/>
    </source>
</evidence>
<evidence type="ECO:0000313" key="15">
    <source>
        <dbReference type="Proteomes" id="UP000332933"/>
    </source>
</evidence>
<dbReference type="PROSITE" id="PS00107">
    <property type="entry name" value="PROTEIN_KINASE_ATP"/>
    <property type="match status" value="1"/>
</dbReference>